<feature type="transmembrane region" description="Helical" evidence="1">
    <location>
        <begin position="230"/>
        <end position="257"/>
    </location>
</feature>
<dbReference type="Proteomes" id="UP000762676">
    <property type="component" value="Unassembled WGS sequence"/>
</dbReference>
<dbReference type="Gene3D" id="2.40.160.110">
    <property type="match status" value="1"/>
</dbReference>
<gene>
    <name evidence="2" type="ORF">ElyMa_004194200</name>
</gene>
<keyword evidence="1" id="KW-0472">Membrane</keyword>
<sequence>MFITNEKRNLSVAGHTPRLLLPVVAVLLLALLPNTSALLRRFILRDKNNDKISVIMDIEFTMNLVVKKDDKVVSKIELNHYHIDEARLGGMWTGVKNIQFDFVSLKVEGLVLSYTFDLDGSPGNVFMSRALYLTPEKAFWRVYSPLKNLRFEVPDRLSLGDEKKSFLCDKKETVFFKKVSQRSDGYEYLVKMETTYFQVQAFSIKGQGFSSYDPTECKDAPWSAPISKNIAFAIIVGSVVGGIVLMTVVVVVVVTIVRVRRNRDSGAL</sequence>
<name>A0AAV4GLT2_9GAST</name>
<evidence type="ECO:0000313" key="2">
    <source>
        <dbReference type="EMBL" id="GFR86214.1"/>
    </source>
</evidence>
<accession>A0AAV4GLT2</accession>
<evidence type="ECO:0000313" key="3">
    <source>
        <dbReference type="Proteomes" id="UP000762676"/>
    </source>
</evidence>
<evidence type="ECO:0000256" key="1">
    <source>
        <dbReference type="SAM" id="Phobius"/>
    </source>
</evidence>
<keyword evidence="1" id="KW-1133">Transmembrane helix</keyword>
<keyword evidence="1" id="KW-0812">Transmembrane</keyword>
<proteinExistence type="predicted"/>
<reference evidence="2 3" key="1">
    <citation type="journal article" date="2021" name="Elife">
        <title>Chloroplast acquisition without the gene transfer in kleptoplastic sea slugs, Plakobranchus ocellatus.</title>
        <authorList>
            <person name="Maeda T."/>
            <person name="Takahashi S."/>
            <person name="Yoshida T."/>
            <person name="Shimamura S."/>
            <person name="Takaki Y."/>
            <person name="Nagai Y."/>
            <person name="Toyoda A."/>
            <person name="Suzuki Y."/>
            <person name="Arimoto A."/>
            <person name="Ishii H."/>
            <person name="Satoh N."/>
            <person name="Nishiyama T."/>
            <person name="Hasebe M."/>
            <person name="Maruyama T."/>
            <person name="Minagawa J."/>
            <person name="Obokata J."/>
            <person name="Shigenobu S."/>
        </authorList>
    </citation>
    <scope>NUCLEOTIDE SEQUENCE [LARGE SCALE GENOMIC DNA]</scope>
</reference>
<dbReference type="EMBL" id="BMAT01008483">
    <property type="protein sequence ID" value="GFR86214.1"/>
    <property type="molecule type" value="Genomic_DNA"/>
</dbReference>
<dbReference type="AlphaFoldDB" id="A0AAV4GLT2"/>
<keyword evidence="3" id="KW-1185">Reference proteome</keyword>
<protein>
    <submittedName>
        <fullName evidence="2">Uncharacterized protein</fullName>
    </submittedName>
</protein>
<organism evidence="2 3">
    <name type="scientific">Elysia marginata</name>
    <dbReference type="NCBI Taxonomy" id="1093978"/>
    <lineage>
        <taxon>Eukaryota</taxon>
        <taxon>Metazoa</taxon>
        <taxon>Spiralia</taxon>
        <taxon>Lophotrochozoa</taxon>
        <taxon>Mollusca</taxon>
        <taxon>Gastropoda</taxon>
        <taxon>Heterobranchia</taxon>
        <taxon>Euthyneura</taxon>
        <taxon>Panpulmonata</taxon>
        <taxon>Sacoglossa</taxon>
        <taxon>Placobranchoidea</taxon>
        <taxon>Plakobranchidae</taxon>
        <taxon>Elysia</taxon>
    </lineage>
</organism>
<comment type="caution">
    <text evidence="2">The sequence shown here is derived from an EMBL/GenBank/DDBJ whole genome shotgun (WGS) entry which is preliminary data.</text>
</comment>